<accession>A0AA35IZ79</accession>
<dbReference type="AlphaFoldDB" id="A0AA35IZ79"/>
<evidence type="ECO:0000313" key="2">
    <source>
        <dbReference type="Proteomes" id="UP001161438"/>
    </source>
</evidence>
<gene>
    <name evidence="1" type="primary">SMKI07G1950</name>
    <name evidence="1" type="ORF">SMKI_07G1950</name>
</gene>
<name>A0AA35IZ79_SACMI</name>
<organism evidence="1 2">
    <name type="scientific">Saccharomyces mikatae IFO 1815</name>
    <dbReference type="NCBI Taxonomy" id="226126"/>
    <lineage>
        <taxon>Eukaryota</taxon>
        <taxon>Fungi</taxon>
        <taxon>Dikarya</taxon>
        <taxon>Ascomycota</taxon>
        <taxon>Saccharomycotina</taxon>
        <taxon>Saccharomycetes</taxon>
        <taxon>Saccharomycetales</taxon>
        <taxon>Saccharomycetaceae</taxon>
        <taxon>Saccharomyces</taxon>
    </lineage>
</organism>
<dbReference type="GeneID" id="80918429"/>
<evidence type="ECO:0000313" key="1">
    <source>
        <dbReference type="EMBL" id="CAI4039218.1"/>
    </source>
</evidence>
<protein>
    <recommendedName>
        <fullName evidence="3">Genetic interactor of prohibitin 7, mitochondrial</fullName>
    </recommendedName>
</protein>
<keyword evidence="2" id="KW-1185">Reference proteome</keyword>
<dbReference type="Proteomes" id="UP001161438">
    <property type="component" value="Chromosome 7"/>
</dbReference>
<dbReference type="EMBL" id="OX365763">
    <property type="protein sequence ID" value="CAI4039218.1"/>
    <property type="molecule type" value="Genomic_DNA"/>
</dbReference>
<reference evidence="1" key="1">
    <citation type="submission" date="2022-10" db="EMBL/GenBank/DDBJ databases">
        <authorList>
            <person name="Byrne P K."/>
        </authorList>
    </citation>
    <scope>NUCLEOTIDE SEQUENCE</scope>
    <source>
        <strain evidence="1">IFO1815</strain>
    </source>
</reference>
<evidence type="ECO:0008006" key="3">
    <source>
        <dbReference type="Google" id="ProtNLM"/>
    </source>
</evidence>
<proteinExistence type="predicted"/>
<sequence length="266" mass="30433">MINPVARSLLIKRFYQPNLKRIPPTSLLLKQKIRSAQNLNGTFKESPISFSQTMSEIFSVLQPSAPDLDEDTTVGLKRDHLLSERLSNGELDVIINKYFNPSSPHNNQLIDADILVQNFPKLSGNDLALLDFAINERVQTNWNDLKLDFVQLLYYKSFGFLGPRTQFIQTSSPSPLKAQFLQLPLTEYNWLLLQNKRDPNLSPTDVQKLVHIFQLEGKKITWKSIDPFSKVIIAFVAFVSTFVWLDESAKRNTKEPPTQNTIKITT</sequence>
<dbReference type="RefSeq" id="XP_056082333.1">
    <property type="nucleotide sequence ID" value="XM_056222665.1"/>
</dbReference>